<feature type="binding site" evidence="7">
    <location>
        <position position="125"/>
    </location>
    <ligand>
        <name>Zn(2+)</name>
        <dbReference type="ChEBI" id="CHEBI:29105"/>
    </ligand>
</feature>
<evidence type="ECO:0000256" key="6">
    <source>
        <dbReference type="ARBA" id="ARBA00023239"/>
    </source>
</evidence>
<comment type="caution">
    <text evidence="9">The sequence shown here is derived from an EMBL/GenBank/DDBJ whole genome shotgun (WGS) entry which is preliminary data.</text>
</comment>
<dbReference type="PANTHER" id="PTHR10640:SF7">
    <property type="entry name" value="METHYLTHIORIBULOSE-1-PHOSPHATE DEHYDRATASE"/>
    <property type="match status" value="1"/>
</dbReference>
<evidence type="ECO:0000256" key="7">
    <source>
        <dbReference type="HAMAP-Rule" id="MF_03116"/>
    </source>
</evidence>
<evidence type="ECO:0000256" key="1">
    <source>
        <dbReference type="ARBA" id="ARBA00022490"/>
    </source>
</evidence>
<gene>
    <name evidence="7" type="primary">MDE1</name>
    <name evidence="9" type="ORF">IAR55_002261</name>
</gene>
<dbReference type="InterPro" id="IPR001303">
    <property type="entry name" value="Aldolase_II/adducin_N"/>
</dbReference>
<evidence type="ECO:0000256" key="4">
    <source>
        <dbReference type="ARBA" id="ARBA00022833"/>
    </source>
</evidence>
<dbReference type="PANTHER" id="PTHR10640">
    <property type="entry name" value="METHYLTHIORIBULOSE-1-PHOSPHATE DEHYDRATASE"/>
    <property type="match status" value="1"/>
</dbReference>
<reference evidence="9 10" key="1">
    <citation type="journal article" date="2024" name="bioRxiv">
        <title>Comparative genomics of Cryptococcus and Kwoniella reveals pathogenesis evolution and contrasting karyotype dynamics via intercentromeric recombination or chromosome fusion.</title>
        <authorList>
            <person name="Coelho M.A."/>
            <person name="David-Palma M."/>
            <person name="Shea T."/>
            <person name="Bowers K."/>
            <person name="McGinley-Smith S."/>
            <person name="Mohammad A.W."/>
            <person name="Gnirke A."/>
            <person name="Yurkov A.M."/>
            <person name="Nowrousian M."/>
            <person name="Sun S."/>
            <person name="Cuomo C.A."/>
            <person name="Heitman J."/>
        </authorList>
    </citation>
    <scope>NUCLEOTIDE SEQUENCE [LARGE SCALE GENOMIC DNA]</scope>
    <source>
        <strain evidence="9 10">CBS 13917</strain>
    </source>
</reference>
<keyword evidence="3 7" id="KW-0479">Metal-binding</keyword>
<dbReference type="Proteomes" id="UP001388673">
    <property type="component" value="Unassembled WGS sequence"/>
</dbReference>
<organism evidence="9 10">
    <name type="scientific">Kwoniella newhampshirensis</name>
    <dbReference type="NCBI Taxonomy" id="1651941"/>
    <lineage>
        <taxon>Eukaryota</taxon>
        <taxon>Fungi</taxon>
        <taxon>Dikarya</taxon>
        <taxon>Basidiomycota</taxon>
        <taxon>Agaricomycotina</taxon>
        <taxon>Tremellomycetes</taxon>
        <taxon>Tremellales</taxon>
        <taxon>Cryptococcaceae</taxon>
        <taxon>Kwoniella</taxon>
    </lineage>
</organism>
<keyword evidence="1 7" id="KW-0963">Cytoplasm</keyword>
<dbReference type="HAMAP" id="MF_03116">
    <property type="entry name" value="Salvage_MtnB_euk"/>
    <property type="match status" value="1"/>
</dbReference>
<comment type="pathway">
    <text evidence="7">Amino-acid biosynthesis; L-methionine biosynthesis via salvage pathway; L-methionine from S-methyl-5-thio-alpha-D-ribose 1-phosphate: step 2/6.</text>
</comment>
<dbReference type="GO" id="GO:0046570">
    <property type="term" value="F:methylthioribulose 1-phosphate dehydratase activity"/>
    <property type="evidence" value="ECO:0007669"/>
    <property type="project" value="UniProtKB-UniRule"/>
</dbReference>
<dbReference type="GO" id="GO:0008270">
    <property type="term" value="F:zinc ion binding"/>
    <property type="evidence" value="ECO:0007669"/>
    <property type="project" value="UniProtKB-UniRule"/>
</dbReference>
<comment type="function">
    <text evidence="7">Catalyzes the dehydration of methylthioribulose-1-phosphate (MTRu-1-P) into 2,3-diketo-5-methylthiopentyl-1-phosphate (DK-MTP-1-P).</text>
</comment>
<dbReference type="GO" id="GO:0019509">
    <property type="term" value="P:L-methionine salvage from methylthioadenosine"/>
    <property type="evidence" value="ECO:0007669"/>
    <property type="project" value="UniProtKB-UniRule"/>
</dbReference>
<keyword evidence="10" id="KW-1185">Reference proteome</keyword>
<evidence type="ECO:0000313" key="10">
    <source>
        <dbReference type="Proteomes" id="UP001388673"/>
    </source>
</evidence>
<evidence type="ECO:0000256" key="5">
    <source>
        <dbReference type="ARBA" id="ARBA00023167"/>
    </source>
</evidence>
<name>A0AAW0YR39_9TREE</name>
<dbReference type="SMART" id="SM01007">
    <property type="entry name" value="Aldolase_II"/>
    <property type="match status" value="1"/>
</dbReference>
<evidence type="ECO:0000256" key="3">
    <source>
        <dbReference type="ARBA" id="ARBA00022723"/>
    </source>
</evidence>
<dbReference type="InterPro" id="IPR027514">
    <property type="entry name" value="Salvage_MtnB_euk"/>
</dbReference>
<evidence type="ECO:0000313" key="9">
    <source>
        <dbReference type="EMBL" id="KAK8861442.1"/>
    </source>
</evidence>
<keyword evidence="6 7" id="KW-0456">Lyase</keyword>
<comment type="cofactor">
    <cofactor evidence="7">
        <name>Zn(2+)</name>
        <dbReference type="ChEBI" id="CHEBI:29105"/>
    </cofactor>
    <text evidence="7">Binds 1 zinc ion per subunit.</text>
</comment>
<feature type="domain" description="Class II aldolase/adducin N-terminal" evidence="8">
    <location>
        <begin position="24"/>
        <end position="234"/>
    </location>
</feature>
<dbReference type="InterPro" id="IPR036409">
    <property type="entry name" value="Aldolase_II/adducin_N_sf"/>
</dbReference>
<dbReference type="AlphaFoldDB" id="A0AAW0YR39"/>
<dbReference type="Pfam" id="PF00596">
    <property type="entry name" value="Aldolase_II"/>
    <property type="match status" value="1"/>
</dbReference>
<dbReference type="EC" id="4.2.1.109" evidence="7"/>
<dbReference type="NCBIfam" id="TIGR03328">
    <property type="entry name" value="salvage_mtnB"/>
    <property type="match status" value="1"/>
</dbReference>
<accession>A0AAW0YR39</accession>
<keyword evidence="4 7" id="KW-0862">Zinc</keyword>
<feature type="active site" description="Proton donor/acceptor" evidence="7">
    <location>
        <position position="151"/>
    </location>
</feature>
<evidence type="ECO:0000256" key="2">
    <source>
        <dbReference type="ARBA" id="ARBA00022605"/>
    </source>
</evidence>
<comment type="catalytic activity">
    <reaction evidence="7">
        <text>5-(methylsulfanyl)-D-ribulose 1-phosphate = 5-methylsulfanyl-2,3-dioxopentyl phosphate + H2O</text>
        <dbReference type="Rhea" id="RHEA:15549"/>
        <dbReference type="ChEBI" id="CHEBI:15377"/>
        <dbReference type="ChEBI" id="CHEBI:58548"/>
        <dbReference type="ChEBI" id="CHEBI:58828"/>
        <dbReference type="EC" id="4.2.1.109"/>
    </reaction>
</comment>
<feature type="binding site" evidence="7">
    <location>
        <position position="107"/>
    </location>
    <ligand>
        <name>substrate</name>
    </ligand>
</feature>
<protein>
    <recommendedName>
        <fullName evidence="7">Methylthioribulose-1-phosphate dehydratase</fullName>
        <shortName evidence="7">MTRu-1-P dehydratase</shortName>
        <ecNumber evidence="7">4.2.1.109</ecNumber>
    </recommendedName>
</protein>
<keyword evidence="5 7" id="KW-0486">Methionine biosynthesis</keyword>
<proteinExistence type="inferred from homology"/>
<dbReference type="SUPFAM" id="SSF53639">
    <property type="entry name" value="AraD/HMP-PK domain-like"/>
    <property type="match status" value="1"/>
</dbReference>
<dbReference type="Gene3D" id="3.40.225.10">
    <property type="entry name" value="Class II aldolase/adducin N-terminal domain"/>
    <property type="match status" value="1"/>
</dbReference>
<feature type="binding site" evidence="7">
    <location>
        <position position="207"/>
    </location>
    <ligand>
        <name>Zn(2+)</name>
        <dbReference type="ChEBI" id="CHEBI:29105"/>
    </ligand>
</feature>
<comment type="subcellular location">
    <subcellularLocation>
        <location evidence="7">Cytoplasm</location>
    </subcellularLocation>
</comment>
<feature type="binding site" evidence="7">
    <location>
        <position position="127"/>
    </location>
    <ligand>
        <name>Zn(2+)</name>
        <dbReference type="ChEBI" id="CHEBI:29105"/>
    </ligand>
</feature>
<comment type="similarity">
    <text evidence="7">Belongs to the aldolase class II family. MtnB subfamily.</text>
</comment>
<keyword evidence="2 7" id="KW-0028">Amino-acid biosynthesis</keyword>
<evidence type="ECO:0000259" key="8">
    <source>
        <dbReference type="SMART" id="SM01007"/>
    </source>
</evidence>
<dbReference type="FunFam" id="3.40.225.10:FF:000003">
    <property type="entry name" value="Methylthioribulose-1-phosphate dehydratase"/>
    <property type="match status" value="1"/>
</dbReference>
<dbReference type="InterPro" id="IPR017714">
    <property type="entry name" value="MethylthioRu-1-P_deHdtase_MtnB"/>
</dbReference>
<sequence>MSAKLTHEEAEALVRSDDPEHPANLICELCRDFYKLGWVTGTGGGISIRHGYFSEHVYLAPSGVQKERIKPEHIFVLPFAQSSVPKPGSQRDFVRIPSKKGLKESACTPLFWNAFTMREAGACIHTHSQHAVLLTLLLPRDAASFRMSHQEMIKGVRTGGVGKTLRFFDTLEVPIIENTADEEDLTEGMAAAMEKYPDAPAILVRRHGVYVWGNTWEQAKTQGECLDYLFEMACKMLQAKLPLVGDE</sequence>
<dbReference type="GO" id="GO:0005737">
    <property type="term" value="C:cytoplasm"/>
    <property type="evidence" value="ECO:0007669"/>
    <property type="project" value="UniProtKB-SubCell"/>
</dbReference>
<dbReference type="EMBL" id="JBCAWK010000004">
    <property type="protein sequence ID" value="KAK8861442.1"/>
    <property type="molecule type" value="Genomic_DNA"/>
</dbReference>